<dbReference type="AlphaFoldDB" id="A0A523UN37"/>
<evidence type="ECO:0000313" key="2">
    <source>
        <dbReference type="Proteomes" id="UP000315525"/>
    </source>
</evidence>
<protein>
    <recommendedName>
        <fullName evidence="3">C4-type zinc ribbon domain-containing protein</fullName>
    </recommendedName>
</protein>
<sequence>MHQQLELLIMLHDVDLLLKESQDAKTSSQLKKIGFKMGKPTKKIEAARKKLLEELDKDIVERYRRLMKRYDRAVAPVLDGICYGCYQVMPIALATDKDRNKKICLCPNCGRFLYWIDK</sequence>
<comment type="caution">
    <text evidence="1">The sequence shown here is derived from an EMBL/GenBank/DDBJ whole genome shotgun (WGS) entry which is preliminary data.</text>
</comment>
<accession>A0A523UN37</accession>
<organism evidence="1 2">
    <name type="scientific">candidate division TA06 bacterium</name>
    <dbReference type="NCBI Taxonomy" id="2250710"/>
    <lineage>
        <taxon>Bacteria</taxon>
        <taxon>Bacteria division TA06</taxon>
    </lineage>
</organism>
<reference evidence="1 2" key="1">
    <citation type="submission" date="2019-03" db="EMBL/GenBank/DDBJ databases">
        <title>Metabolic potential of uncultured bacteria and archaea associated with petroleum seepage in deep-sea sediments.</title>
        <authorList>
            <person name="Dong X."/>
            <person name="Hubert C."/>
        </authorList>
    </citation>
    <scope>NUCLEOTIDE SEQUENCE [LARGE SCALE GENOMIC DNA]</scope>
    <source>
        <strain evidence="1">E44_bin18</strain>
    </source>
</reference>
<name>A0A523UN37_UNCT6</name>
<evidence type="ECO:0008006" key="3">
    <source>
        <dbReference type="Google" id="ProtNLM"/>
    </source>
</evidence>
<evidence type="ECO:0000313" key="1">
    <source>
        <dbReference type="EMBL" id="TET43936.1"/>
    </source>
</evidence>
<dbReference type="Proteomes" id="UP000315525">
    <property type="component" value="Unassembled WGS sequence"/>
</dbReference>
<gene>
    <name evidence="1" type="ORF">E3J62_12030</name>
</gene>
<dbReference type="Gene3D" id="1.10.287.1490">
    <property type="match status" value="1"/>
</dbReference>
<dbReference type="EMBL" id="SOJN01000143">
    <property type="protein sequence ID" value="TET43936.1"/>
    <property type="molecule type" value="Genomic_DNA"/>
</dbReference>
<proteinExistence type="predicted"/>